<comment type="caution">
    <text evidence="1">The sequence shown here is derived from an EMBL/GenBank/DDBJ whole genome shotgun (WGS) entry which is preliminary data.</text>
</comment>
<evidence type="ECO:0000313" key="2">
    <source>
        <dbReference type="EMBL" id="MDU0260304.1"/>
    </source>
</evidence>
<dbReference type="EMBL" id="BQOL01000001">
    <property type="protein sequence ID" value="GKI17730.1"/>
    <property type="molecule type" value="Genomic_DNA"/>
</dbReference>
<sequence>MEQTKTFIEFWRGLDIHSREELRTVGAKMLFVATSTFNAYGCGARQIPLSKREALAKFIAEKYQINVTF</sequence>
<dbReference type="RefSeq" id="WP_009597432.1">
    <property type="nucleotide sequence ID" value="NZ_AP025581.1"/>
</dbReference>
<name>A0AA37KKR7_9BACT</name>
<gene>
    <name evidence="1" type="ORF">CE91St16_06380</name>
    <name evidence="2" type="ORF">RVH17_09290</name>
</gene>
<accession>A0AA37KKR7</accession>
<evidence type="ECO:0000313" key="1">
    <source>
        <dbReference type="EMBL" id="GKI17730.1"/>
    </source>
</evidence>
<protein>
    <submittedName>
        <fullName evidence="1">Uncharacterized protein</fullName>
    </submittedName>
</protein>
<reference evidence="2" key="2">
    <citation type="submission" date="2023-10" db="EMBL/GenBank/DDBJ databases">
        <title>Genome Sequence of the Bacteria from From Gut Wall in Crohn's Disease.</title>
        <authorList>
            <person name="Rodriguez-Palacios A."/>
        </authorList>
    </citation>
    <scope>NUCLEOTIDE SEQUENCE</scope>
    <source>
        <strain evidence="2">CavFT-hAR58</strain>
    </source>
</reference>
<organism evidence="1 3">
    <name type="scientific">Alistipes finegoldii</name>
    <dbReference type="NCBI Taxonomy" id="214856"/>
    <lineage>
        <taxon>Bacteria</taxon>
        <taxon>Pseudomonadati</taxon>
        <taxon>Bacteroidota</taxon>
        <taxon>Bacteroidia</taxon>
        <taxon>Bacteroidales</taxon>
        <taxon>Rikenellaceae</taxon>
        <taxon>Alistipes</taxon>
    </lineage>
</organism>
<dbReference type="EMBL" id="JAWDES010000005">
    <property type="protein sequence ID" value="MDU0260304.1"/>
    <property type="molecule type" value="Genomic_DNA"/>
</dbReference>
<dbReference type="Proteomes" id="UP001055105">
    <property type="component" value="Unassembled WGS sequence"/>
</dbReference>
<evidence type="ECO:0000313" key="3">
    <source>
        <dbReference type="Proteomes" id="UP001055105"/>
    </source>
</evidence>
<proteinExistence type="predicted"/>
<reference evidence="1" key="1">
    <citation type="submission" date="2022-01" db="EMBL/GenBank/DDBJ databases">
        <title>Novel bile acid biosynthetic pathways are enriched in the microbiome of centenarians.</title>
        <authorList>
            <person name="Sato Y."/>
            <person name="Atarashi K."/>
            <person name="Plichta R.D."/>
            <person name="Arai Y."/>
            <person name="Sasajima S."/>
            <person name="Kearney M.S."/>
            <person name="Suda W."/>
            <person name="Takeshita K."/>
            <person name="Sasaki T."/>
            <person name="Okamoto S."/>
            <person name="Skelly N.A."/>
            <person name="Okamura Y."/>
            <person name="Vlamakis H."/>
            <person name="Li Y."/>
            <person name="Tanoue T."/>
            <person name="Takei H."/>
            <person name="Nittono H."/>
            <person name="Narushima S."/>
            <person name="Irie J."/>
            <person name="Itoh H."/>
            <person name="Moriya K."/>
            <person name="Sugiura Y."/>
            <person name="Suematsu M."/>
            <person name="Moritoki N."/>
            <person name="Shibata S."/>
            <person name="Littman R.D."/>
            <person name="Fischbach A.M."/>
            <person name="Uwamino Y."/>
            <person name="Inoue T."/>
            <person name="Honda A."/>
            <person name="Hattori M."/>
            <person name="Murai T."/>
            <person name="Xavier J.R."/>
            <person name="Hirose N."/>
            <person name="Honda K."/>
        </authorList>
    </citation>
    <scope>NUCLEOTIDE SEQUENCE</scope>
    <source>
        <strain evidence="1">CE91-St16</strain>
    </source>
</reference>
<dbReference type="Proteomes" id="UP001181347">
    <property type="component" value="Unassembled WGS sequence"/>
</dbReference>
<dbReference type="AlphaFoldDB" id="A0AA37KKR7"/>